<comment type="caution">
    <text evidence="1">The sequence shown here is derived from an EMBL/GenBank/DDBJ whole genome shotgun (WGS) entry which is preliminary data.</text>
</comment>
<dbReference type="AlphaFoldDB" id="A0AAU9UYY2"/>
<reference evidence="1" key="1">
    <citation type="submission" date="2022-03" db="EMBL/GenBank/DDBJ databases">
        <authorList>
            <person name="Tunstrom K."/>
        </authorList>
    </citation>
    <scope>NUCLEOTIDE SEQUENCE</scope>
</reference>
<evidence type="ECO:0000313" key="2">
    <source>
        <dbReference type="Proteomes" id="UP001153954"/>
    </source>
</evidence>
<sequence>MGGLNSNKTHHNFTCKMSQLILEKVNPSYLGKSIGRRCRGGRKVSLYLSVRSPPGKGELDLQRWFGVRRLLGSTSKPKINTRLEPKLRRSAAKEPSAESTTGRICGKALYTYRVIGRTAKREE</sequence>
<accession>A0AAU9UYY2</accession>
<keyword evidence="2" id="KW-1185">Reference proteome</keyword>
<name>A0AAU9UYY2_EUPED</name>
<evidence type="ECO:0000313" key="1">
    <source>
        <dbReference type="EMBL" id="CAH2104231.1"/>
    </source>
</evidence>
<dbReference type="Proteomes" id="UP001153954">
    <property type="component" value="Unassembled WGS sequence"/>
</dbReference>
<evidence type="ECO:0008006" key="3">
    <source>
        <dbReference type="Google" id="ProtNLM"/>
    </source>
</evidence>
<organism evidence="1 2">
    <name type="scientific">Euphydryas editha</name>
    <name type="common">Edith's checkerspot</name>
    <dbReference type="NCBI Taxonomy" id="104508"/>
    <lineage>
        <taxon>Eukaryota</taxon>
        <taxon>Metazoa</taxon>
        <taxon>Ecdysozoa</taxon>
        <taxon>Arthropoda</taxon>
        <taxon>Hexapoda</taxon>
        <taxon>Insecta</taxon>
        <taxon>Pterygota</taxon>
        <taxon>Neoptera</taxon>
        <taxon>Endopterygota</taxon>
        <taxon>Lepidoptera</taxon>
        <taxon>Glossata</taxon>
        <taxon>Ditrysia</taxon>
        <taxon>Papilionoidea</taxon>
        <taxon>Nymphalidae</taxon>
        <taxon>Nymphalinae</taxon>
        <taxon>Euphydryas</taxon>
    </lineage>
</organism>
<protein>
    <recommendedName>
        <fullName evidence="3">Ribosomal protein L15</fullName>
    </recommendedName>
</protein>
<dbReference type="EMBL" id="CAKOGL010000027">
    <property type="protein sequence ID" value="CAH2104231.1"/>
    <property type="molecule type" value="Genomic_DNA"/>
</dbReference>
<proteinExistence type="predicted"/>
<gene>
    <name evidence="1" type="ORF">EEDITHA_LOCUS18637</name>
</gene>